<dbReference type="EMBL" id="JFBX01000659">
    <property type="protein sequence ID" value="KXH31770.1"/>
    <property type="molecule type" value="Genomic_DNA"/>
</dbReference>
<feature type="compositionally biased region" description="Polar residues" evidence="1">
    <location>
        <begin position="26"/>
        <end position="40"/>
    </location>
</feature>
<feature type="region of interest" description="Disordered" evidence="1">
    <location>
        <begin position="22"/>
        <end position="120"/>
    </location>
</feature>
<protein>
    <submittedName>
        <fullName evidence="2">Uncharacterized protein</fullName>
    </submittedName>
</protein>
<gene>
    <name evidence="2" type="ORF">CSIM01_09445</name>
</gene>
<dbReference type="Proteomes" id="UP000070328">
    <property type="component" value="Unassembled WGS sequence"/>
</dbReference>
<evidence type="ECO:0000313" key="3">
    <source>
        <dbReference type="Proteomes" id="UP000070328"/>
    </source>
</evidence>
<evidence type="ECO:0000256" key="1">
    <source>
        <dbReference type="SAM" id="MobiDB-lite"/>
    </source>
</evidence>
<name>A0A135S770_9PEZI</name>
<dbReference type="OrthoDB" id="5213630at2759"/>
<organism evidence="2 3">
    <name type="scientific">Colletotrichum simmondsii</name>
    <dbReference type="NCBI Taxonomy" id="703756"/>
    <lineage>
        <taxon>Eukaryota</taxon>
        <taxon>Fungi</taxon>
        <taxon>Dikarya</taxon>
        <taxon>Ascomycota</taxon>
        <taxon>Pezizomycotina</taxon>
        <taxon>Sordariomycetes</taxon>
        <taxon>Hypocreomycetidae</taxon>
        <taxon>Glomerellales</taxon>
        <taxon>Glomerellaceae</taxon>
        <taxon>Colletotrichum</taxon>
        <taxon>Colletotrichum acutatum species complex</taxon>
    </lineage>
</organism>
<reference evidence="2 3" key="1">
    <citation type="submission" date="2014-02" db="EMBL/GenBank/DDBJ databases">
        <title>The genome sequence of Colletotrichum simmondsii CBS122122.</title>
        <authorList>
            <person name="Baroncelli R."/>
            <person name="Thon M.R."/>
        </authorList>
    </citation>
    <scope>NUCLEOTIDE SEQUENCE [LARGE SCALE GENOMIC DNA]</scope>
    <source>
        <strain evidence="2 3">CBS122122</strain>
    </source>
</reference>
<proteinExistence type="predicted"/>
<sequence length="488" mass="55306">MPLPLLRMSMRDELGVTEDIAIVVPSETSPRESTQNQSSGRDAPASIDMSARQSQPGQGRRKAQGIPPSRYDRGYQNTASLRERNTVDSHLGRQFQRGAASDTRIQGHSEPSRPSAESVLRDAEIQRLQEKFQRQEKRTAECMEEVTKYRSFAISARREARDTKEQLARTEKSHRRDMQKLHQHISELDGQIIELKAQMLSHENQRLNNQAIANPNKVSDDAIRSGWKRMTYNIQNIAAVSLTACPTDTDILRHGHKDKLCAVCRMTFEHYKLLQNDDLRASVIEGYIWRAVFRRIFPSVNAAEGSQRYEKSWAGTPGMIFTSLLDSLLDAANAGKLTPSELLQWKANSANMIDRAMGFDEDDVEDAIYEEYEGLVQFLPVDSPDCEAQKSQLYGELRKVFKDAVELLRIFMKSKAHFFIDWDDASFTVEGDVHYQPGLHEAEVWEKDLSAKSTVKFVISPRLIKAGNADGDNYDKKVHLAKASVVCD</sequence>
<accession>A0A135S770</accession>
<dbReference type="AlphaFoldDB" id="A0A135S770"/>
<comment type="caution">
    <text evidence="2">The sequence shown here is derived from an EMBL/GenBank/DDBJ whole genome shotgun (WGS) entry which is preliminary data.</text>
</comment>
<feature type="compositionally biased region" description="Basic and acidic residues" evidence="1">
    <location>
        <begin position="81"/>
        <end position="91"/>
    </location>
</feature>
<keyword evidence="3" id="KW-1185">Reference proteome</keyword>
<evidence type="ECO:0000313" key="2">
    <source>
        <dbReference type="EMBL" id="KXH31770.1"/>
    </source>
</evidence>
<feature type="region of interest" description="Disordered" evidence="1">
    <location>
        <begin position="157"/>
        <end position="179"/>
    </location>
</feature>